<dbReference type="Proteomes" id="UP000046392">
    <property type="component" value="Unplaced"/>
</dbReference>
<dbReference type="PANTHER" id="PTHR10127">
    <property type="entry name" value="DISCOIDIN, CUB, EGF, LAMININ , AND ZINC METALLOPROTEASE DOMAIN CONTAINING"/>
    <property type="match status" value="1"/>
</dbReference>
<evidence type="ECO:0000256" key="7">
    <source>
        <dbReference type="PROSITE-ProRule" id="PRU01211"/>
    </source>
</evidence>
<evidence type="ECO:0000256" key="5">
    <source>
        <dbReference type="ARBA" id="ARBA00023049"/>
    </source>
</evidence>
<keyword evidence="10" id="KW-1185">Reference proteome</keyword>
<reference evidence="11" key="1">
    <citation type="submission" date="2017-02" db="UniProtKB">
        <authorList>
            <consortium name="WormBaseParasite"/>
        </authorList>
    </citation>
    <scope>IDENTIFICATION</scope>
</reference>
<comment type="cofactor">
    <cofactor evidence="8">
        <name>Zn(2+)</name>
        <dbReference type="ChEBI" id="CHEBI:29105"/>
    </cofactor>
    <text evidence="8">Binds 1 zinc ion per subunit.</text>
</comment>
<feature type="chain" id="PRO_5005733432" description="Metalloendopeptidase" evidence="8">
    <location>
        <begin position="21"/>
        <end position="365"/>
    </location>
</feature>
<dbReference type="WBParaSite" id="SPAL_0000714300.1">
    <property type="protein sequence ID" value="SPAL_0000714300.1"/>
    <property type="gene ID" value="SPAL_0000714300"/>
</dbReference>
<evidence type="ECO:0000256" key="8">
    <source>
        <dbReference type="RuleBase" id="RU361183"/>
    </source>
</evidence>
<dbReference type="GO" id="GO:0004222">
    <property type="term" value="F:metalloendopeptidase activity"/>
    <property type="evidence" value="ECO:0007669"/>
    <property type="project" value="UniProtKB-UniRule"/>
</dbReference>
<dbReference type="Gene3D" id="3.40.390.10">
    <property type="entry name" value="Collagenase (Catalytic Domain)"/>
    <property type="match status" value="1"/>
</dbReference>
<feature type="signal peptide" evidence="8">
    <location>
        <begin position="1"/>
        <end position="20"/>
    </location>
</feature>
<dbReference type="EC" id="3.4.24.-" evidence="8"/>
<keyword evidence="3 8" id="KW-0378">Hydrolase</keyword>
<keyword evidence="1 8" id="KW-0645">Protease</keyword>
<dbReference type="PANTHER" id="PTHR10127:SF780">
    <property type="entry name" value="METALLOENDOPEPTIDASE"/>
    <property type="match status" value="1"/>
</dbReference>
<dbReference type="SMART" id="SM00235">
    <property type="entry name" value="ZnMc"/>
    <property type="match status" value="1"/>
</dbReference>
<evidence type="ECO:0000256" key="2">
    <source>
        <dbReference type="ARBA" id="ARBA00022723"/>
    </source>
</evidence>
<comment type="caution">
    <text evidence="7">Lacks conserved residue(s) required for the propagation of feature annotation.</text>
</comment>
<dbReference type="AlphaFoldDB" id="A0A0N5BMK4"/>
<keyword evidence="6" id="KW-1015">Disulfide bond</keyword>
<evidence type="ECO:0000256" key="3">
    <source>
        <dbReference type="ARBA" id="ARBA00022801"/>
    </source>
</evidence>
<evidence type="ECO:0000256" key="1">
    <source>
        <dbReference type="ARBA" id="ARBA00022670"/>
    </source>
</evidence>
<accession>A0A0N5BMK4</accession>
<sequence>MNKNFLIFILAMLSIYKNLPELKPRFSNIIYYYIDNSTSYPREIESLLTEIQAQVCFKFVKNETMITGKGINFLSTTNDSDIELDNDLSKPTKIYIKVSDLKIFDQLTFFIGMALGLIPEITRHDRDKYVKVNLTNVKPSFMKYYKKESKEKNYFGSFDYGSIMAMDNLFGSKDNKTTYTFNFYMNYRSFYYNSLNGFFRRFTVNDYRRLNYMYCKNNCLNLLGCSNRGYPGKDCSYCICGPHFNYPSCQMNNAHTDPSCGIKTMYISYWRKSYLTRKNVTGMCYYRIKSSNGRNVAITIRSLELGYLGKLDIYYRSDRAATPLRLRHIDSSLKIPPLYKEVYLVFHDMYSPINFSIMYRNANYN</sequence>
<dbReference type="GO" id="GO:0006508">
    <property type="term" value="P:proteolysis"/>
    <property type="evidence" value="ECO:0007669"/>
    <property type="project" value="UniProtKB-KW"/>
</dbReference>
<dbReference type="InterPro" id="IPR024079">
    <property type="entry name" value="MetalloPept_cat_dom_sf"/>
</dbReference>
<dbReference type="InterPro" id="IPR006026">
    <property type="entry name" value="Peptidase_Metallo"/>
</dbReference>
<feature type="domain" description="Peptidase M12A" evidence="9">
    <location>
        <begin position="10"/>
        <end position="216"/>
    </location>
</feature>
<keyword evidence="4 8" id="KW-0862">Zinc</keyword>
<protein>
    <recommendedName>
        <fullName evidence="8">Metalloendopeptidase</fullName>
        <ecNumber evidence="8">3.4.24.-</ecNumber>
    </recommendedName>
</protein>
<dbReference type="Pfam" id="PF01400">
    <property type="entry name" value="Astacin"/>
    <property type="match status" value="1"/>
</dbReference>
<evidence type="ECO:0000256" key="6">
    <source>
        <dbReference type="ARBA" id="ARBA00023157"/>
    </source>
</evidence>
<keyword evidence="2 8" id="KW-0479">Metal-binding</keyword>
<dbReference type="PROSITE" id="PS51864">
    <property type="entry name" value="ASTACIN"/>
    <property type="match status" value="1"/>
</dbReference>
<proteinExistence type="predicted"/>
<evidence type="ECO:0000313" key="11">
    <source>
        <dbReference type="WBParaSite" id="SPAL_0000714300.1"/>
    </source>
</evidence>
<dbReference type="GO" id="GO:0008270">
    <property type="term" value="F:zinc ion binding"/>
    <property type="evidence" value="ECO:0007669"/>
    <property type="project" value="InterPro"/>
</dbReference>
<evidence type="ECO:0000313" key="10">
    <source>
        <dbReference type="Proteomes" id="UP000046392"/>
    </source>
</evidence>
<keyword evidence="8" id="KW-0732">Signal</keyword>
<dbReference type="SUPFAM" id="SSF55486">
    <property type="entry name" value="Metalloproteases ('zincins'), catalytic domain"/>
    <property type="match status" value="1"/>
</dbReference>
<keyword evidence="5 8" id="KW-0482">Metalloprotease</keyword>
<organism evidence="10 11">
    <name type="scientific">Strongyloides papillosus</name>
    <name type="common">Intestinal threadworm</name>
    <dbReference type="NCBI Taxonomy" id="174720"/>
    <lineage>
        <taxon>Eukaryota</taxon>
        <taxon>Metazoa</taxon>
        <taxon>Ecdysozoa</taxon>
        <taxon>Nematoda</taxon>
        <taxon>Chromadorea</taxon>
        <taxon>Rhabditida</taxon>
        <taxon>Tylenchina</taxon>
        <taxon>Panagrolaimomorpha</taxon>
        <taxon>Strongyloidoidea</taxon>
        <taxon>Strongyloididae</taxon>
        <taxon>Strongyloides</taxon>
    </lineage>
</organism>
<name>A0A0N5BMK4_STREA</name>
<dbReference type="InterPro" id="IPR001506">
    <property type="entry name" value="Peptidase_M12A"/>
</dbReference>
<evidence type="ECO:0000259" key="9">
    <source>
        <dbReference type="PROSITE" id="PS51864"/>
    </source>
</evidence>
<dbReference type="PRINTS" id="PR00480">
    <property type="entry name" value="ASTACIN"/>
</dbReference>
<evidence type="ECO:0000256" key="4">
    <source>
        <dbReference type="ARBA" id="ARBA00022833"/>
    </source>
</evidence>